<evidence type="ECO:0000256" key="1">
    <source>
        <dbReference type="SAM" id="MobiDB-lite"/>
    </source>
</evidence>
<dbReference type="PANTHER" id="PTHR14097:SF8">
    <property type="entry name" value="NAD(P)-BINDING DOMAIN-CONTAINING PROTEIN"/>
    <property type="match status" value="1"/>
</dbReference>
<feature type="region of interest" description="Disordered" evidence="1">
    <location>
        <begin position="224"/>
        <end position="252"/>
    </location>
</feature>
<keyword evidence="3" id="KW-1185">Reference proteome</keyword>
<reference evidence="2" key="1">
    <citation type="journal article" date="2020" name="Stud. Mycol.">
        <title>101 Dothideomycetes genomes: a test case for predicting lifestyles and emergence of pathogens.</title>
        <authorList>
            <person name="Haridas S."/>
            <person name="Albert R."/>
            <person name="Binder M."/>
            <person name="Bloem J."/>
            <person name="Labutti K."/>
            <person name="Salamov A."/>
            <person name="Andreopoulos B."/>
            <person name="Baker S."/>
            <person name="Barry K."/>
            <person name="Bills G."/>
            <person name="Bluhm B."/>
            <person name="Cannon C."/>
            <person name="Castanera R."/>
            <person name="Culley D."/>
            <person name="Daum C."/>
            <person name="Ezra D."/>
            <person name="Gonzalez J."/>
            <person name="Henrissat B."/>
            <person name="Kuo A."/>
            <person name="Liang C."/>
            <person name="Lipzen A."/>
            <person name="Lutzoni F."/>
            <person name="Magnuson J."/>
            <person name="Mondo S."/>
            <person name="Nolan M."/>
            <person name="Ohm R."/>
            <person name="Pangilinan J."/>
            <person name="Park H.-J."/>
            <person name="Ramirez L."/>
            <person name="Alfaro M."/>
            <person name="Sun H."/>
            <person name="Tritt A."/>
            <person name="Yoshinaga Y."/>
            <person name="Zwiers L.-H."/>
            <person name="Turgeon B."/>
            <person name="Goodwin S."/>
            <person name="Spatafora J."/>
            <person name="Crous P."/>
            <person name="Grigoriev I."/>
        </authorList>
    </citation>
    <scope>NUCLEOTIDE SEQUENCE</scope>
    <source>
        <strain evidence="2">CBS 133067</strain>
    </source>
</reference>
<dbReference type="PANTHER" id="PTHR14097">
    <property type="entry name" value="OXIDOREDUCTASE HTATIP2"/>
    <property type="match status" value="1"/>
</dbReference>
<dbReference type="InterPro" id="IPR036291">
    <property type="entry name" value="NAD(P)-bd_dom_sf"/>
</dbReference>
<dbReference type="OrthoDB" id="9975943at2759"/>
<sequence length="252" mass="27250">MHVILTGATGLVGSGVLNQLLAQPAGRVSHISILGRNNSPLAEGKPNVTFIKHDDFLSYPPELLERLKGAEACIWALGISQTQVSKEEYVEITEGYSIAAAKAFSTLSDKFTFVYVSGEGATPNPGPFSAYFAGVKGRTELELNALMKEYPSLRTYSMRPGMVDPRGDPAVLAAQKDRRGAAFKTMEAVMSPIIRATYASMHSPTPWLGEFLVGLATGDGEPFKGDDMEGDGRILPNKAARRISKQWKKEGK</sequence>
<accession>A0A9P4I2P4</accession>
<evidence type="ECO:0000313" key="3">
    <source>
        <dbReference type="Proteomes" id="UP000799772"/>
    </source>
</evidence>
<dbReference type="Proteomes" id="UP000799772">
    <property type="component" value="Unassembled WGS sequence"/>
</dbReference>
<dbReference type="Gene3D" id="3.40.50.720">
    <property type="entry name" value="NAD(P)-binding Rossmann-like Domain"/>
    <property type="match status" value="1"/>
</dbReference>
<organism evidence="2 3">
    <name type="scientific">Rhizodiscina lignyota</name>
    <dbReference type="NCBI Taxonomy" id="1504668"/>
    <lineage>
        <taxon>Eukaryota</taxon>
        <taxon>Fungi</taxon>
        <taxon>Dikarya</taxon>
        <taxon>Ascomycota</taxon>
        <taxon>Pezizomycotina</taxon>
        <taxon>Dothideomycetes</taxon>
        <taxon>Pleosporomycetidae</taxon>
        <taxon>Aulographales</taxon>
        <taxon>Rhizodiscinaceae</taxon>
        <taxon>Rhizodiscina</taxon>
    </lineage>
</organism>
<evidence type="ECO:0000313" key="2">
    <source>
        <dbReference type="EMBL" id="KAF2092388.1"/>
    </source>
</evidence>
<evidence type="ECO:0008006" key="4">
    <source>
        <dbReference type="Google" id="ProtNLM"/>
    </source>
</evidence>
<protein>
    <recommendedName>
        <fullName evidence="4">Nucleoside-diphosphate-sugar epimerase</fullName>
    </recommendedName>
</protein>
<dbReference type="SUPFAM" id="SSF51735">
    <property type="entry name" value="NAD(P)-binding Rossmann-fold domains"/>
    <property type="match status" value="1"/>
</dbReference>
<dbReference type="AlphaFoldDB" id="A0A9P4I2P4"/>
<gene>
    <name evidence="2" type="ORF">NA57DRAFT_82353</name>
</gene>
<proteinExistence type="predicted"/>
<dbReference type="EMBL" id="ML978147">
    <property type="protein sequence ID" value="KAF2092388.1"/>
    <property type="molecule type" value="Genomic_DNA"/>
</dbReference>
<name>A0A9P4I2P4_9PEZI</name>
<comment type="caution">
    <text evidence="2">The sequence shown here is derived from an EMBL/GenBank/DDBJ whole genome shotgun (WGS) entry which is preliminary data.</text>
</comment>